<gene>
    <name evidence="1" type="ORF">G2W53_010722</name>
</gene>
<proteinExistence type="predicted"/>
<sequence length="90" mass="10326">MMRLDGELFKKPEPIANNSTYERLKWFKGCLGALDGTHVKIRVLRDATRRPNGLRVPEDAGFTNCKGFLAPFRGQRYHLNEREGRHPTTA</sequence>
<name>A0A834X0F7_9FABA</name>
<dbReference type="Proteomes" id="UP000634136">
    <property type="component" value="Unassembled WGS sequence"/>
</dbReference>
<accession>A0A834X0F7</accession>
<dbReference type="AlphaFoldDB" id="A0A834X0F7"/>
<reference evidence="1" key="1">
    <citation type="submission" date="2020-09" db="EMBL/GenBank/DDBJ databases">
        <title>Genome-Enabled Discovery of Anthraquinone Biosynthesis in Senna tora.</title>
        <authorList>
            <person name="Kang S.-H."/>
            <person name="Pandey R.P."/>
            <person name="Lee C.-M."/>
            <person name="Sim J.-S."/>
            <person name="Jeong J.-T."/>
            <person name="Choi B.-S."/>
            <person name="Jung M."/>
            <person name="Ginzburg D."/>
            <person name="Zhao K."/>
            <person name="Won S.Y."/>
            <person name="Oh T.-J."/>
            <person name="Yu Y."/>
            <person name="Kim N.-H."/>
            <person name="Lee O.R."/>
            <person name="Lee T.-H."/>
            <person name="Bashyal P."/>
            <person name="Kim T.-S."/>
            <person name="Lee W.-H."/>
            <person name="Kawkins C."/>
            <person name="Kim C.-K."/>
            <person name="Kim J.S."/>
            <person name="Ahn B.O."/>
            <person name="Rhee S.Y."/>
            <person name="Sohng J.K."/>
        </authorList>
    </citation>
    <scope>NUCLEOTIDE SEQUENCE</scope>
    <source>
        <tissue evidence="1">Leaf</tissue>
    </source>
</reference>
<dbReference type="OrthoDB" id="1699974at2759"/>
<comment type="caution">
    <text evidence="1">The sequence shown here is derived from an EMBL/GenBank/DDBJ whole genome shotgun (WGS) entry which is preliminary data.</text>
</comment>
<evidence type="ECO:0000313" key="1">
    <source>
        <dbReference type="EMBL" id="KAF7835863.1"/>
    </source>
</evidence>
<protein>
    <submittedName>
        <fullName evidence="1">Protein ALP1-like</fullName>
    </submittedName>
</protein>
<organism evidence="1 2">
    <name type="scientific">Senna tora</name>
    <dbReference type="NCBI Taxonomy" id="362788"/>
    <lineage>
        <taxon>Eukaryota</taxon>
        <taxon>Viridiplantae</taxon>
        <taxon>Streptophyta</taxon>
        <taxon>Embryophyta</taxon>
        <taxon>Tracheophyta</taxon>
        <taxon>Spermatophyta</taxon>
        <taxon>Magnoliopsida</taxon>
        <taxon>eudicotyledons</taxon>
        <taxon>Gunneridae</taxon>
        <taxon>Pentapetalae</taxon>
        <taxon>rosids</taxon>
        <taxon>fabids</taxon>
        <taxon>Fabales</taxon>
        <taxon>Fabaceae</taxon>
        <taxon>Caesalpinioideae</taxon>
        <taxon>Cassia clade</taxon>
        <taxon>Senna</taxon>
    </lineage>
</organism>
<keyword evidence="2" id="KW-1185">Reference proteome</keyword>
<evidence type="ECO:0000313" key="2">
    <source>
        <dbReference type="Proteomes" id="UP000634136"/>
    </source>
</evidence>
<dbReference type="EMBL" id="JAAIUW010000004">
    <property type="protein sequence ID" value="KAF7835863.1"/>
    <property type="molecule type" value="Genomic_DNA"/>
</dbReference>